<name>A0ABS2DFM5_9BACI</name>
<dbReference type="CDD" id="cd06262">
    <property type="entry name" value="metallo-hydrolase-like_MBL-fold"/>
    <property type="match status" value="1"/>
</dbReference>
<reference evidence="6 7" key="1">
    <citation type="submission" date="2021-02" db="EMBL/GenBank/DDBJ databases">
        <title>Bacillus sp. RD4P76, an endophyte from a halophyte.</title>
        <authorList>
            <person name="Sun J.-Q."/>
        </authorList>
    </citation>
    <scope>NUCLEOTIDE SEQUENCE [LARGE SCALE GENOMIC DNA]</scope>
    <source>
        <strain evidence="6 7">RD4P76</strain>
    </source>
</reference>
<dbReference type="InterPro" id="IPR001279">
    <property type="entry name" value="Metallo-B-lactamas"/>
</dbReference>
<dbReference type="SMART" id="SM00849">
    <property type="entry name" value="Lactamase_B"/>
    <property type="match status" value="1"/>
</dbReference>
<proteinExistence type="predicted"/>
<evidence type="ECO:0000256" key="3">
    <source>
        <dbReference type="ARBA" id="ARBA00022801"/>
    </source>
</evidence>
<evidence type="ECO:0000313" key="6">
    <source>
        <dbReference type="EMBL" id="MBM6617268.1"/>
    </source>
</evidence>
<comment type="caution">
    <text evidence="6">The sequence shown here is derived from an EMBL/GenBank/DDBJ whole genome shotgun (WGS) entry which is preliminary data.</text>
</comment>
<keyword evidence="3" id="KW-0378">Hydrolase</keyword>
<evidence type="ECO:0000313" key="7">
    <source>
        <dbReference type="Proteomes" id="UP001518925"/>
    </source>
</evidence>
<evidence type="ECO:0000256" key="1">
    <source>
        <dbReference type="ARBA" id="ARBA00001947"/>
    </source>
</evidence>
<evidence type="ECO:0000256" key="4">
    <source>
        <dbReference type="ARBA" id="ARBA00022833"/>
    </source>
</evidence>
<keyword evidence="2" id="KW-0479">Metal-binding</keyword>
<sequence>MKWRRMPLGPIGTNAYIISNDIKECLIIDPGAEAQKIFAYVNEHRMQPLAILLTHAHYDHIGAVDEVREKYTIPVYIHKKEKNWLLDPALNLSFRVPYLEPLRLKEAEEIITGDGELSIGGFHFTVFETPGHSPGSVSFYFKEHDVIFSGDALFEGSIGRTDLPGGNTDQLLRSIHDKLLTLPEETLVLSGHGLETTIQQEMDTNPFLNGY</sequence>
<keyword evidence="7" id="KW-1185">Reference proteome</keyword>
<dbReference type="Proteomes" id="UP001518925">
    <property type="component" value="Unassembled WGS sequence"/>
</dbReference>
<dbReference type="RefSeq" id="WP_204202647.1">
    <property type="nucleotide sequence ID" value="NZ_JAFELM010000021.1"/>
</dbReference>
<evidence type="ECO:0000259" key="5">
    <source>
        <dbReference type="SMART" id="SM00849"/>
    </source>
</evidence>
<organism evidence="6 7">
    <name type="scientific">Bacillus suaedaesalsae</name>
    <dbReference type="NCBI Taxonomy" id="2810349"/>
    <lineage>
        <taxon>Bacteria</taxon>
        <taxon>Bacillati</taxon>
        <taxon>Bacillota</taxon>
        <taxon>Bacilli</taxon>
        <taxon>Bacillales</taxon>
        <taxon>Bacillaceae</taxon>
        <taxon>Bacillus</taxon>
    </lineage>
</organism>
<dbReference type="EMBL" id="JAFELM010000021">
    <property type="protein sequence ID" value="MBM6617268.1"/>
    <property type="molecule type" value="Genomic_DNA"/>
</dbReference>
<protein>
    <submittedName>
        <fullName evidence="6">MBL fold metallo-hydrolase</fullName>
    </submittedName>
</protein>
<comment type="cofactor">
    <cofactor evidence="1">
        <name>Zn(2+)</name>
        <dbReference type="ChEBI" id="CHEBI:29105"/>
    </cofactor>
</comment>
<dbReference type="Pfam" id="PF00753">
    <property type="entry name" value="Lactamase_B"/>
    <property type="match status" value="1"/>
</dbReference>
<feature type="domain" description="Metallo-beta-lactamase" evidence="5">
    <location>
        <begin position="12"/>
        <end position="192"/>
    </location>
</feature>
<dbReference type="InterPro" id="IPR051453">
    <property type="entry name" value="MBL_Glyoxalase_II"/>
</dbReference>
<keyword evidence="4" id="KW-0862">Zinc</keyword>
<evidence type="ECO:0000256" key="2">
    <source>
        <dbReference type="ARBA" id="ARBA00022723"/>
    </source>
</evidence>
<dbReference type="Gene3D" id="3.60.15.10">
    <property type="entry name" value="Ribonuclease Z/Hydroxyacylglutathione hydrolase-like"/>
    <property type="match status" value="1"/>
</dbReference>
<dbReference type="InterPro" id="IPR036866">
    <property type="entry name" value="RibonucZ/Hydroxyglut_hydro"/>
</dbReference>
<dbReference type="SUPFAM" id="SSF56281">
    <property type="entry name" value="Metallo-hydrolase/oxidoreductase"/>
    <property type="match status" value="1"/>
</dbReference>
<dbReference type="PANTHER" id="PTHR46233">
    <property type="entry name" value="HYDROXYACYLGLUTATHIONE HYDROLASE GLOC"/>
    <property type="match status" value="1"/>
</dbReference>
<gene>
    <name evidence="6" type="ORF">JR050_06210</name>
</gene>
<accession>A0ABS2DFM5</accession>
<dbReference type="PANTHER" id="PTHR46233:SF3">
    <property type="entry name" value="HYDROXYACYLGLUTATHIONE HYDROLASE GLOC"/>
    <property type="match status" value="1"/>
</dbReference>